<sequence length="570" mass="64232">MKNKIIISIVMVSLLVPGVGCKKYLNVNSDPDTPQEPSPSSVMPAMLAAMTYGLQRDGRYISHYIANFHTYSSAIADANYDNHGYIYSSTNMGDLWWMAYFSMGNNLNYITEKGLEKQQYDHVAAAYALKAWAFQSLTDEHADIIFTEAWRDTTYYFHYNPQDEVYRGVDSLCRVALHYLDTSAVMPANTLRVGDYTYNGDLTRWRKFVYGILARNYHHISNKAGLYNPDSVIKFCDNSFSSVGDDFVVPFDGTKNENANFWGPYRNNMSSFRQSNFIVRLLDGSTFTGSNAAVNRDPRLSHMLCASSDTTNGNGGYYGVDPGSGEQYVALNPPNSYLVNGQPPTSGTALTNWKNARKKTVTPWGDSAYTNPASGVINDVAGKYLFKNKAVMPVMTYSELQFIKAEAALRKNDLTKAYTAYLNGINAHFDFINKSYSSYRGNSSLFNNYAITAADRARYLASGNVKQTAGTLTLTDIMLQKYIALWGWGFLETWVDLRRFHYIDLDPATGQQVYKNYLLPATFFGSNGGKPVYRIRPNYQSEYVWNLAELQRLGGTKSDYHTLECWFSLP</sequence>
<dbReference type="RefSeq" id="WP_081148735.1">
    <property type="nucleotide sequence ID" value="NZ_LVYD01000049.1"/>
</dbReference>
<reference evidence="1 2" key="1">
    <citation type="submission" date="2016-03" db="EMBL/GenBank/DDBJ databases">
        <title>Niastella vici sp. nov., isolated from farmland soil.</title>
        <authorList>
            <person name="Chen L."/>
            <person name="Wang D."/>
            <person name="Yang S."/>
            <person name="Wang G."/>
        </authorList>
    </citation>
    <scope>NUCLEOTIDE SEQUENCE [LARGE SCALE GENOMIC DNA]</scope>
    <source>
        <strain evidence="1 2">DJ57</strain>
    </source>
</reference>
<organism evidence="1 2">
    <name type="scientific">Niastella vici</name>
    <dbReference type="NCBI Taxonomy" id="1703345"/>
    <lineage>
        <taxon>Bacteria</taxon>
        <taxon>Pseudomonadati</taxon>
        <taxon>Bacteroidota</taxon>
        <taxon>Chitinophagia</taxon>
        <taxon>Chitinophagales</taxon>
        <taxon>Chitinophagaceae</taxon>
        <taxon>Niastella</taxon>
    </lineage>
</organism>
<dbReference type="InterPro" id="IPR041662">
    <property type="entry name" value="SusD-like_2"/>
</dbReference>
<comment type="caution">
    <text evidence="1">The sequence shown here is derived from an EMBL/GenBank/DDBJ whole genome shotgun (WGS) entry which is preliminary data.</text>
</comment>
<evidence type="ECO:0000313" key="1">
    <source>
        <dbReference type="EMBL" id="OQP62753.1"/>
    </source>
</evidence>
<protein>
    <recommendedName>
        <fullName evidence="3">SusD/RagB family nutrient-binding outer membrane lipoprotein</fullName>
    </recommendedName>
</protein>
<gene>
    <name evidence="1" type="ORF">A3860_27490</name>
</gene>
<dbReference type="Proteomes" id="UP000192796">
    <property type="component" value="Unassembled WGS sequence"/>
</dbReference>
<name>A0A1V9FWP0_9BACT</name>
<dbReference type="Pfam" id="PF12771">
    <property type="entry name" value="SusD-like_2"/>
    <property type="match status" value="1"/>
</dbReference>
<proteinExistence type="predicted"/>
<evidence type="ECO:0008006" key="3">
    <source>
        <dbReference type="Google" id="ProtNLM"/>
    </source>
</evidence>
<dbReference type="InterPro" id="IPR011990">
    <property type="entry name" value="TPR-like_helical_dom_sf"/>
</dbReference>
<dbReference type="Gene3D" id="1.25.40.390">
    <property type="match status" value="1"/>
</dbReference>
<dbReference type="EMBL" id="LVYD01000049">
    <property type="protein sequence ID" value="OQP62753.1"/>
    <property type="molecule type" value="Genomic_DNA"/>
</dbReference>
<dbReference type="STRING" id="1703345.A3860_27490"/>
<keyword evidence="2" id="KW-1185">Reference proteome</keyword>
<evidence type="ECO:0000313" key="2">
    <source>
        <dbReference type="Proteomes" id="UP000192796"/>
    </source>
</evidence>
<accession>A0A1V9FWP0</accession>
<dbReference type="SUPFAM" id="SSF48452">
    <property type="entry name" value="TPR-like"/>
    <property type="match status" value="1"/>
</dbReference>
<dbReference type="AlphaFoldDB" id="A0A1V9FWP0"/>
<dbReference type="OrthoDB" id="9766256at2"/>